<gene>
    <name evidence="4" type="ORF">EYC98_12475</name>
</gene>
<dbReference type="Pfam" id="PF25800">
    <property type="entry name" value="FimV_N"/>
    <property type="match status" value="1"/>
</dbReference>
<keyword evidence="5" id="KW-1185">Reference proteome</keyword>
<dbReference type="Proteomes" id="UP001143362">
    <property type="component" value="Unassembled WGS sequence"/>
</dbReference>
<dbReference type="InterPro" id="IPR018392">
    <property type="entry name" value="LysM"/>
</dbReference>
<dbReference type="RefSeq" id="WP_279245673.1">
    <property type="nucleotide sequence ID" value="NZ_SHNN01000002.1"/>
</dbReference>
<feature type="region of interest" description="Disordered" evidence="1">
    <location>
        <begin position="151"/>
        <end position="184"/>
    </location>
</feature>
<feature type="compositionally biased region" description="Low complexity" evidence="1">
    <location>
        <begin position="422"/>
        <end position="440"/>
    </location>
</feature>
<keyword evidence="2" id="KW-0732">Signal</keyword>
<dbReference type="Gene3D" id="1.20.58.2200">
    <property type="match status" value="1"/>
</dbReference>
<accession>A0ABT3TIT8</accession>
<dbReference type="InterPro" id="IPR036779">
    <property type="entry name" value="LysM_dom_sf"/>
</dbReference>
<feature type="compositionally biased region" description="Low complexity" evidence="1">
    <location>
        <begin position="398"/>
        <end position="409"/>
    </location>
</feature>
<feature type="signal peptide" evidence="2">
    <location>
        <begin position="1"/>
        <end position="22"/>
    </location>
</feature>
<dbReference type="InterPro" id="IPR011990">
    <property type="entry name" value="TPR-like_helical_dom_sf"/>
</dbReference>
<dbReference type="CDD" id="cd00118">
    <property type="entry name" value="LysM"/>
    <property type="match status" value="1"/>
</dbReference>
<dbReference type="EMBL" id="SHNN01000002">
    <property type="protein sequence ID" value="MCX2981676.1"/>
    <property type="molecule type" value="Genomic_DNA"/>
</dbReference>
<feature type="region of interest" description="Disordered" evidence="1">
    <location>
        <begin position="398"/>
        <end position="440"/>
    </location>
</feature>
<dbReference type="InterPro" id="IPR020012">
    <property type="entry name" value="LysM_FimV"/>
</dbReference>
<proteinExistence type="predicted"/>
<evidence type="ECO:0000256" key="1">
    <source>
        <dbReference type="SAM" id="MobiDB-lite"/>
    </source>
</evidence>
<dbReference type="Gene3D" id="3.10.350.10">
    <property type="entry name" value="LysM domain"/>
    <property type="match status" value="1"/>
</dbReference>
<feature type="region of interest" description="Disordered" evidence="1">
    <location>
        <begin position="267"/>
        <end position="323"/>
    </location>
</feature>
<dbReference type="Gene3D" id="1.25.40.10">
    <property type="entry name" value="Tetratricopeptide repeat domain"/>
    <property type="match status" value="1"/>
</dbReference>
<dbReference type="SMART" id="SM00257">
    <property type="entry name" value="LysM"/>
    <property type="match status" value="1"/>
</dbReference>
<evidence type="ECO:0000256" key="2">
    <source>
        <dbReference type="SAM" id="SignalP"/>
    </source>
</evidence>
<dbReference type="InterPro" id="IPR057840">
    <property type="entry name" value="FimV_N"/>
</dbReference>
<organism evidence="4 5">
    <name type="scientific">Candidatus Litorirhabdus singularis</name>
    <dbReference type="NCBI Taxonomy" id="2518993"/>
    <lineage>
        <taxon>Bacteria</taxon>
        <taxon>Pseudomonadati</taxon>
        <taxon>Pseudomonadota</taxon>
        <taxon>Gammaproteobacteria</taxon>
        <taxon>Cellvibrionales</taxon>
        <taxon>Halieaceae</taxon>
        <taxon>Candidatus Litorirhabdus</taxon>
    </lineage>
</organism>
<feature type="domain" description="LysM" evidence="3">
    <location>
        <begin position="187"/>
        <end position="242"/>
    </location>
</feature>
<dbReference type="InterPro" id="IPR020011">
    <property type="entry name" value="FimV_C"/>
</dbReference>
<dbReference type="InterPro" id="IPR038440">
    <property type="entry name" value="FimV_C_sf"/>
</dbReference>
<evidence type="ECO:0000313" key="5">
    <source>
        <dbReference type="Proteomes" id="UP001143362"/>
    </source>
</evidence>
<dbReference type="NCBIfam" id="TIGR03505">
    <property type="entry name" value="FimV_core"/>
    <property type="match status" value="1"/>
</dbReference>
<comment type="caution">
    <text evidence="4">The sequence shown here is derived from an EMBL/GenBank/DDBJ whole genome shotgun (WGS) entry which is preliminary data.</text>
</comment>
<dbReference type="NCBIfam" id="TIGR03504">
    <property type="entry name" value="FimV_Cterm"/>
    <property type="match status" value="1"/>
</dbReference>
<sequence length="863" mass="91649">MGRKGNLWLAGLLSLSPATASALGLGELTLQSYLNEPLRAEVDLLEIGGLDEGQVRIRLAASEDFERAGVERAYFLTGLKFEIKLDGRDEGRLVITSRDPVREPFLDFLVEARWPNGRLLREYTVLLDLPVLSGEGSDMLVAKRTSGVRSGVDGGVDEVVEPEPEPRESSAQPDYGSDAGDMPQSGAEYLVKRNETLWAIASRARPNGASVQDTMLDIQRLNPNAFIGNNINQLKAGYVLVLPERDQISERAPEEVTAAITQQEQSWLENRASRGEQAAAERSGWTSEPDEQGRLQIDVGDGSTASSSAGGVSARMEDADRASRDNADIRNQIASMQQQLQTLQSLVTLKDDQIAALQTRLAEQRQAPIDELTELEGVVDSTDSTTASDAESAMAEAAVAATEAGSETGMTGAEASDTDTQASAPVAASSSTASSSAAQSDDGGVLGWIMNNLLYAGIALVILLFGIAYNVKNRVSGGGAKTRKADDDDEFANVELGDDGLIVDDLAEESAKESGQRGGAFGGGDDGAYAAQFESGDALAEADIYIAYGRYPQAVELLKNAITADPGNIEYRLKLMEASVEMVDREAYQQQYSDLEAMGDTAALQRARDLLEAVDGGDSWLSGLPDAKVSEPVAAAESPFEDNSEDLDIDFSAADSNADTDDSLNLDLDDGLDFEDLDLDDDTFAESNNLDFGDDEIELDAPVETPAAAGEGDDFDLATMAAGLKEAGSGAAPEREETSGDELDLLAAAQQLDGDGDVESSAVDLMSDDDELDIGIDDDDLMTEFGALEIEEADAGDSVPEYTADEGLGFSAEGEEMATRMDLARAYIDMGDADGARDILNEVVVDGDADQQQEARALLASIE</sequence>
<feature type="compositionally biased region" description="Low complexity" evidence="1">
    <location>
        <begin position="298"/>
        <end position="314"/>
    </location>
</feature>
<evidence type="ECO:0000259" key="3">
    <source>
        <dbReference type="PROSITE" id="PS51782"/>
    </source>
</evidence>
<name>A0ABT3TIT8_9GAMM</name>
<protein>
    <submittedName>
        <fullName evidence="4">LysM peptidoglycan-binding domain-containing protein</fullName>
    </submittedName>
</protein>
<dbReference type="PROSITE" id="PS51782">
    <property type="entry name" value="LYSM"/>
    <property type="match status" value="1"/>
</dbReference>
<feature type="chain" id="PRO_5046782102" evidence="2">
    <location>
        <begin position="23"/>
        <end position="863"/>
    </location>
</feature>
<evidence type="ECO:0000313" key="4">
    <source>
        <dbReference type="EMBL" id="MCX2981676.1"/>
    </source>
</evidence>
<reference evidence="4" key="1">
    <citation type="submission" date="2019-02" db="EMBL/GenBank/DDBJ databases">
        <authorList>
            <person name="Li S.-H."/>
        </authorList>
    </citation>
    <scope>NUCLEOTIDE SEQUENCE</scope>
    <source>
        <strain evidence="4">IMCC14734</strain>
    </source>
</reference>